<proteinExistence type="predicted"/>
<dbReference type="EMBL" id="CAXLJM020000013">
    <property type="protein sequence ID" value="CAL8079472.1"/>
    <property type="molecule type" value="Genomic_DNA"/>
</dbReference>
<feature type="domain" description="Pleiotrophin/Midkine C-terminal" evidence="3">
    <location>
        <begin position="57"/>
        <end position="112"/>
    </location>
</feature>
<dbReference type="InterPro" id="IPR020091">
    <property type="entry name" value="PTN/MK_diS_sf"/>
</dbReference>
<evidence type="ECO:0000256" key="2">
    <source>
        <dbReference type="SAM" id="SignalP"/>
    </source>
</evidence>
<dbReference type="Pfam" id="PF01091">
    <property type="entry name" value="PTN_MK_C"/>
    <property type="match status" value="1"/>
</dbReference>
<feature type="chain" id="PRO_5047401797" description="Pleiotrophin/Midkine C-terminal domain-containing protein" evidence="2">
    <location>
        <begin position="22"/>
        <end position="146"/>
    </location>
</feature>
<dbReference type="PANTHER" id="PTHR21050">
    <property type="entry name" value="MIDKINE AND PLEIOTROPHIN 1, ISOFORM A-RELATED"/>
    <property type="match status" value="1"/>
</dbReference>
<organism evidence="4 5">
    <name type="scientific">Orchesella dallaii</name>
    <dbReference type="NCBI Taxonomy" id="48710"/>
    <lineage>
        <taxon>Eukaryota</taxon>
        <taxon>Metazoa</taxon>
        <taxon>Ecdysozoa</taxon>
        <taxon>Arthropoda</taxon>
        <taxon>Hexapoda</taxon>
        <taxon>Collembola</taxon>
        <taxon>Entomobryomorpha</taxon>
        <taxon>Entomobryoidea</taxon>
        <taxon>Orchesellidae</taxon>
        <taxon>Orchesellinae</taxon>
        <taxon>Orchesella</taxon>
    </lineage>
</organism>
<dbReference type="Proteomes" id="UP001642540">
    <property type="component" value="Unassembled WGS sequence"/>
</dbReference>
<dbReference type="InterPro" id="IPR020090">
    <property type="entry name" value="PTN/MK_C_dom"/>
</dbReference>
<dbReference type="Gene3D" id="2.30.90.10">
    <property type="entry name" value="Heparin-binding Growth Factor, Midkine, Chain A- C-terminal Domain"/>
    <property type="match status" value="1"/>
</dbReference>
<dbReference type="SUPFAM" id="SSF57288">
    <property type="entry name" value="Midkine"/>
    <property type="match status" value="1"/>
</dbReference>
<comment type="caution">
    <text evidence="4">The sequence shown here is derived from an EMBL/GenBank/DDBJ whole genome shotgun (WGS) entry which is preliminary data.</text>
</comment>
<accession>A0ABP1PVR6</accession>
<dbReference type="InterPro" id="IPR038130">
    <property type="entry name" value="PTN/MK_C_dom_sf"/>
</dbReference>
<feature type="region of interest" description="Disordered" evidence="1">
    <location>
        <begin position="98"/>
        <end position="146"/>
    </location>
</feature>
<evidence type="ECO:0000313" key="4">
    <source>
        <dbReference type="EMBL" id="CAL8079472.1"/>
    </source>
</evidence>
<keyword evidence="2" id="KW-0732">Signal</keyword>
<keyword evidence="5" id="KW-1185">Reference proteome</keyword>
<name>A0ABP1PVR6_9HEXA</name>
<gene>
    <name evidence="4" type="ORF">ODALV1_LOCUS4372</name>
</gene>
<reference evidence="4 5" key="1">
    <citation type="submission" date="2024-08" db="EMBL/GenBank/DDBJ databases">
        <authorList>
            <person name="Cucini C."/>
            <person name="Frati F."/>
        </authorList>
    </citation>
    <scope>NUCLEOTIDE SEQUENCE [LARGE SCALE GENOMIC DNA]</scope>
</reference>
<evidence type="ECO:0000313" key="5">
    <source>
        <dbReference type="Proteomes" id="UP001642540"/>
    </source>
</evidence>
<evidence type="ECO:0000256" key="1">
    <source>
        <dbReference type="SAM" id="MobiDB-lite"/>
    </source>
</evidence>
<feature type="compositionally biased region" description="Basic and acidic residues" evidence="1">
    <location>
        <begin position="98"/>
        <end position="114"/>
    </location>
</feature>
<protein>
    <recommendedName>
        <fullName evidence="3">Pleiotrophin/Midkine C-terminal domain-containing protein</fullName>
    </recommendedName>
</protein>
<dbReference type="PANTHER" id="PTHR21050:SF1">
    <property type="entry name" value="MIDKINE AND PLEIOTROPHIN 1, ISOFORM A-RELATED"/>
    <property type="match status" value="1"/>
</dbReference>
<evidence type="ECO:0000259" key="3">
    <source>
        <dbReference type="Pfam" id="PF01091"/>
    </source>
</evidence>
<feature type="signal peptide" evidence="2">
    <location>
        <begin position="1"/>
        <end position="21"/>
    </location>
</feature>
<sequence length="146" mass="16407">MKQILLLVSAILVLLCIQGNSKPLTQDSTAADNEYENGLDLLRRITRQAAPANGNKLCKYKKGSWSACDPQTKVRTRTFTLKRGDAAVCEGQKTIRKECKGKKDKEGKKNKSRDGNGNNQQPKNNRERDRPRKKNKHADANNNNNN</sequence>